<dbReference type="PANTHER" id="PTHR45723">
    <property type="entry name" value="SERINE/THREONINE-PROTEIN KINASE RIO1"/>
    <property type="match status" value="1"/>
</dbReference>
<comment type="catalytic activity">
    <reaction evidence="11">
        <text>L-seryl-[protein] + ATP = O-phospho-L-seryl-[protein] + ADP + H(+)</text>
        <dbReference type="Rhea" id="RHEA:17989"/>
        <dbReference type="Rhea" id="RHEA-COMP:9863"/>
        <dbReference type="Rhea" id="RHEA-COMP:11604"/>
        <dbReference type="ChEBI" id="CHEBI:15378"/>
        <dbReference type="ChEBI" id="CHEBI:29999"/>
        <dbReference type="ChEBI" id="CHEBI:30616"/>
        <dbReference type="ChEBI" id="CHEBI:83421"/>
        <dbReference type="ChEBI" id="CHEBI:456216"/>
        <dbReference type="EC" id="2.7.11.1"/>
    </reaction>
</comment>
<dbReference type="Proteomes" id="UP000238308">
    <property type="component" value="Unassembled WGS sequence"/>
</dbReference>
<dbReference type="Pfam" id="PF01163">
    <property type="entry name" value="RIO1"/>
    <property type="match status" value="1"/>
</dbReference>
<organism evidence="13 14">
    <name type="scientific">Jezberella montanilacus</name>
    <dbReference type="NCBI Taxonomy" id="323426"/>
    <lineage>
        <taxon>Bacteria</taxon>
        <taxon>Pseudomonadati</taxon>
        <taxon>Pseudomonadota</taxon>
        <taxon>Betaproteobacteria</taxon>
        <taxon>Burkholderiales</taxon>
        <taxon>Alcaligenaceae</taxon>
        <taxon>Jezberella</taxon>
    </lineage>
</organism>
<dbReference type="RefSeq" id="WP_106227367.1">
    <property type="nucleotide sequence ID" value="NZ_PVTV01000012.1"/>
</dbReference>
<reference evidence="13 14" key="1">
    <citation type="submission" date="2018-03" db="EMBL/GenBank/DDBJ databases">
        <title>Genomic Encyclopedia of Type Strains, Phase III (KMG-III): the genomes of soil and plant-associated and newly described type strains.</title>
        <authorList>
            <person name="Whitman W."/>
        </authorList>
    </citation>
    <scope>NUCLEOTIDE SEQUENCE [LARGE SCALE GENOMIC DNA]</scope>
    <source>
        <strain evidence="13 14">MWH-P2sevCIIIb</strain>
    </source>
</reference>
<dbReference type="SUPFAM" id="SSF56112">
    <property type="entry name" value="Protein kinase-like (PK-like)"/>
    <property type="match status" value="1"/>
</dbReference>
<dbReference type="InterPro" id="IPR011009">
    <property type="entry name" value="Kinase-like_dom_sf"/>
</dbReference>
<evidence type="ECO:0000256" key="1">
    <source>
        <dbReference type="ARBA" id="ARBA00009196"/>
    </source>
</evidence>
<dbReference type="InterPro" id="IPR048148">
    <property type="entry name" value="Prot_kin_PA4780"/>
</dbReference>
<evidence type="ECO:0000256" key="7">
    <source>
        <dbReference type="ARBA" id="ARBA00022777"/>
    </source>
</evidence>
<dbReference type="Gene3D" id="1.10.510.10">
    <property type="entry name" value="Transferase(Phosphotransferase) domain 1"/>
    <property type="match status" value="1"/>
</dbReference>
<evidence type="ECO:0000256" key="11">
    <source>
        <dbReference type="ARBA" id="ARBA00048679"/>
    </source>
</evidence>
<evidence type="ECO:0000313" key="14">
    <source>
        <dbReference type="Proteomes" id="UP000238308"/>
    </source>
</evidence>
<dbReference type="Gene3D" id="3.30.200.20">
    <property type="entry name" value="Phosphorylase Kinase, domain 1"/>
    <property type="match status" value="1"/>
</dbReference>
<evidence type="ECO:0000256" key="6">
    <source>
        <dbReference type="ARBA" id="ARBA00022741"/>
    </source>
</evidence>
<dbReference type="EMBL" id="PVTV01000012">
    <property type="protein sequence ID" value="PRY98689.1"/>
    <property type="molecule type" value="Genomic_DNA"/>
</dbReference>
<comment type="catalytic activity">
    <reaction evidence="10">
        <text>L-threonyl-[protein] + ATP = O-phospho-L-threonyl-[protein] + ADP + H(+)</text>
        <dbReference type="Rhea" id="RHEA:46608"/>
        <dbReference type="Rhea" id="RHEA-COMP:11060"/>
        <dbReference type="Rhea" id="RHEA-COMP:11605"/>
        <dbReference type="ChEBI" id="CHEBI:15378"/>
        <dbReference type="ChEBI" id="CHEBI:30013"/>
        <dbReference type="ChEBI" id="CHEBI:30616"/>
        <dbReference type="ChEBI" id="CHEBI:61977"/>
        <dbReference type="ChEBI" id="CHEBI:456216"/>
        <dbReference type="EC" id="2.7.11.1"/>
    </reaction>
</comment>
<dbReference type="InterPro" id="IPR000687">
    <property type="entry name" value="RIO_kinase"/>
</dbReference>
<keyword evidence="4" id="KW-0808">Transferase</keyword>
<evidence type="ECO:0000256" key="4">
    <source>
        <dbReference type="ARBA" id="ARBA00022679"/>
    </source>
</evidence>
<keyword evidence="9" id="KW-0460">Magnesium</keyword>
<dbReference type="GO" id="GO:0004674">
    <property type="term" value="F:protein serine/threonine kinase activity"/>
    <property type="evidence" value="ECO:0007669"/>
    <property type="project" value="UniProtKB-KW"/>
</dbReference>
<evidence type="ECO:0000256" key="3">
    <source>
        <dbReference type="ARBA" id="ARBA00022527"/>
    </source>
</evidence>
<keyword evidence="14" id="KW-1185">Reference proteome</keyword>
<dbReference type="PROSITE" id="PS01245">
    <property type="entry name" value="RIO1"/>
    <property type="match status" value="1"/>
</dbReference>
<gene>
    <name evidence="13" type="ORF">BCM14_1523</name>
</gene>
<dbReference type="NCBIfam" id="NF041645">
    <property type="entry name" value="prot_kin_PA4780"/>
    <property type="match status" value="1"/>
</dbReference>
<keyword evidence="7 13" id="KW-0418">Kinase</keyword>
<sequence length="283" mass="31668">MKVPKRLAPLLEEGLIDEVLSQLMSGKEATVYIVRCGQHIRCAKVYKDVKQRSFRQAASYMEGRKVQNSRQQRAMEKGSRYGREVQEKLWQTAEVDALFRLANAGVRVPTPYICTDGVLLMDLVQDADGNAAPRLNDVEMTEALALELHQSLLNEVVRMLCEGMVHGDLSEFNILLAADGPVIIDLPQAVNAAGNNEAPVMLERDVNNLATYFGEFAPQLLGTQYGKEIWKLYEAGELKVGVPLTGKVAADNRVVDMDALMYELEETRLEQEEKLRRARESDA</sequence>
<keyword evidence="8" id="KW-0067">ATP-binding</keyword>
<dbReference type="InterPro" id="IPR018935">
    <property type="entry name" value="RIO_kinase_CS"/>
</dbReference>
<proteinExistence type="inferred from homology"/>
<dbReference type="InterPro" id="IPR051272">
    <property type="entry name" value="RIO-type_Ser/Thr_kinase"/>
</dbReference>
<accession>A0A2T0XIA9</accession>
<protein>
    <recommendedName>
        <fullName evidence="2">non-specific serine/threonine protein kinase</fullName>
        <ecNumber evidence="2">2.7.11.1</ecNumber>
    </recommendedName>
</protein>
<comment type="similarity">
    <text evidence="1">Belongs to the protein kinase superfamily. RIO-type Ser/Thr kinase family.</text>
</comment>
<dbReference type="GO" id="GO:0005524">
    <property type="term" value="F:ATP binding"/>
    <property type="evidence" value="ECO:0007669"/>
    <property type="project" value="UniProtKB-KW"/>
</dbReference>
<evidence type="ECO:0000256" key="10">
    <source>
        <dbReference type="ARBA" id="ARBA00047899"/>
    </source>
</evidence>
<evidence type="ECO:0000313" key="13">
    <source>
        <dbReference type="EMBL" id="PRY98689.1"/>
    </source>
</evidence>
<evidence type="ECO:0000256" key="2">
    <source>
        <dbReference type="ARBA" id="ARBA00012513"/>
    </source>
</evidence>
<evidence type="ECO:0000256" key="8">
    <source>
        <dbReference type="ARBA" id="ARBA00022840"/>
    </source>
</evidence>
<evidence type="ECO:0000256" key="5">
    <source>
        <dbReference type="ARBA" id="ARBA00022723"/>
    </source>
</evidence>
<dbReference type="EC" id="2.7.11.1" evidence="2"/>
<dbReference type="AlphaFoldDB" id="A0A2T0XIA9"/>
<dbReference type="SMART" id="SM00090">
    <property type="entry name" value="RIO"/>
    <property type="match status" value="1"/>
</dbReference>
<evidence type="ECO:0000259" key="12">
    <source>
        <dbReference type="SMART" id="SM00090"/>
    </source>
</evidence>
<dbReference type="OrthoDB" id="9795258at2"/>
<keyword evidence="6" id="KW-0547">Nucleotide-binding</keyword>
<dbReference type="InterPro" id="IPR018934">
    <property type="entry name" value="RIO_dom"/>
</dbReference>
<keyword evidence="5" id="KW-0479">Metal-binding</keyword>
<name>A0A2T0XIA9_9BURK</name>
<keyword evidence="3" id="KW-0723">Serine/threonine-protein kinase</keyword>
<dbReference type="GO" id="GO:0046872">
    <property type="term" value="F:metal ion binding"/>
    <property type="evidence" value="ECO:0007669"/>
    <property type="project" value="UniProtKB-KW"/>
</dbReference>
<evidence type="ECO:0000256" key="9">
    <source>
        <dbReference type="ARBA" id="ARBA00022842"/>
    </source>
</evidence>
<comment type="caution">
    <text evidence="13">The sequence shown here is derived from an EMBL/GenBank/DDBJ whole genome shotgun (WGS) entry which is preliminary data.</text>
</comment>
<feature type="domain" description="RIO kinase" evidence="12">
    <location>
        <begin position="5"/>
        <end position="234"/>
    </location>
</feature>